<evidence type="ECO:0008006" key="4">
    <source>
        <dbReference type="Google" id="ProtNLM"/>
    </source>
</evidence>
<organism evidence="2 3">
    <name type="scientific">Cohaesibacter marisflavi</name>
    <dbReference type="NCBI Taxonomy" id="655353"/>
    <lineage>
        <taxon>Bacteria</taxon>
        <taxon>Pseudomonadati</taxon>
        <taxon>Pseudomonadota</taxon>
        <taxon>Alphaproteobacteria</taxon>
        <taxon>Hyphomicrobiales</taxon>
        <taxon>Cohaesibacteraceae</taxon>
    </lineage>
</organism>
<name>A0A1I5IA71_9HYPH</name>
<keyword evidence="1" id="KW-0812">Transmembrane</keyword>
<evidence type="ECO:0000313" key="2">
    <source>
        <dbReference type="EMBL" id="SFO57497.1"/>
    </source>
</evidence>
<proteinExistence type="predicted"/>
<keyword evidence="3" id="KW-1185">Reference proteome</keyword>
<dbReference type="EMBL" id="FOVR01000008">
    <property type="protein sequence ID" value="SFO57497.1"/>
    <property type="molecule type" value="Genomic_DNA"/>
</dbReference>
<protein>
    <recommendedName>
        <fullName evidence="4">Transmembrane protein (PGPGW)</fullName>
    </recommendedName>
</protein>
<reference evidence="2 3" key="1">
    <citation type="submission" date="2016-10" db="EMBL/GenBank/DDBJ databases">
        <authorList>
            <person name="de Groot N.N."/>
        </authorList>
    </citation>
    <scope>NUCLEOTIDE SEQUENCE [LARGE SCALE GENOMIC DNA]</scope>
    <source>
        <strain evidence="2 3">CGMCC 1.9157</strain>
    </source>
</reference>
<evidence type="ECO:0000256" key="1">
    <source>
        <dbReference type="SAM" id="Phobius"/>
    </source>
</evidence>
<evidence type="ECO:0000313" key="3">
    <source>
        <dbReference type="Proteomes" id="UP000199236"/>
    </source>
</evidence>
<feature type="transmembrane region" description="Helical" evidence="1">
    <location>
        <begin position="21"/>
        <end position="40"/>
    </location>
</feature>
<dbReference type="RefSeq" id="WP_244544719.1">
    <property type="nucleotide sequence ID" value="NZ_OY762534.1"/>
</dbReference>
<gene>
    <name evidence="2" type="ORF">SAMN04488056_108149</name>
</gene>
<keyword evidence="1" id="KW-0472">Membrane</keyword>
<dbReference type="STRING" id="655353.SAMN04488056_108149"/>
<dbReference type="Proteomes" id="UP000199236">
    <property type="component" value="Unassembled WGS sequence"/>
</dbReference>
<dbReference type="AlphaFoldDB" id="A0A1I5IA71"/>
<sequence>MISPQKEFRFGPKTIKIPQSPFARKVLGVLLILGGILGFLPILGFWMLPLGLLILSIDLPFLRKYRRKIAIKMEKRKRSQLLPAPQKTQEHDLA</sequence>
<accession>A0A1I5IA71</accession>
<keyword evidence="1" id="KW-1133">Transmembrane helix</keyword>